<dbReference type="RefSeq" id="WP_273134828.1">
    <property type="nucleotide sequence ID" value="NZ_VMRX01000047.1"/>
</dbReference>
<comment type="caution">
    <text evidence="2">The sequence shown here is derived from an EMBL/GenBank/DDBJ whole genome shotgun (WGS) entry which is preliminary data.</text>
</comment>
<organism evidence="2 3">
    <name type="scientific">Marinobacter vinifirmus</name>
    <dbReference type="NCBI Taxonomy" id="355591"/>
    <lineage>
        <taxon>Bacteria</taxon>
        <taxon>Pseudomonadati</taxon>
        <taxon>Pseudomonadota</taxon>
        <taxon>Gammaproteobacteria</taxon>
        <taxon>Pseudomonadales</taxon>
        <taxon>Marinobacteraceae</taxon>
        <taxon>Marinobacter</taxon>
    </lineage>
</organism>
<feature type="domain" description="YagK/YfjJ C-terminal" evidence="1">
    <location>
        <begin position="55"/>
        <end position="228"/>
    </location>
</feature>
<sequence>MKKYREAQRKRLVENKNLNLHYDKLYLGLPVQTSAGPLIKEWLERIRLSILEQLAKHSRVLALRIDLRFPASYWGYEEGFLNNDFLHHFRSHLKGALDRLPGNRNHDLMVLFAREYDQQQCKPHFHLLILLNGNAIRGTGKWDLSCDNLYSRLYEAWAFALGMRAYEIEGLIHFANGGVHESMGQGYVRSGSMLLQRGDEQMFQNLFWVSSYLAKVETKNFCDGCRPFVSPRLKFTDW</sequence>
<dbReference type="Pfam" id="PF11726">
    <property type="entry name" value="YagK_YfjJ_C"/>
    <property type="match status" value="1"/>
</dbReference>
<accession>A0A558B3J0</accession>
<dbReference type="EMBL" id="VMRX01000047">
    <property type="protein sequence ID" value="TVT31084.1"/>
    <property type="molecule type" value="Genomic_DNA"/>
</dbReference>
<dbReference type="Proteomes" id="UP000319142">
    <property type="component" value="Unassembled WGS sequence"/>
</dbReference>
<evidence type="ECO:0000313" key="2">
    <source>
        <dbReference type="EMBL" id="TVT31084.1"/>
    </source>
</evidence>
<dbReference type="InterPro" id="IPR057271">
    <property type="entry name" value="YagK_YfjJ_C"/>
</dbReference>
<proteinExistence type="predicted"/>
<reference evidence="2 3" key="1">
    <citation type="submission" date="2019-07" db="EMBL/GenBank/DDBJ databases">
        <title>The pathways for chlorine oxyanion respiration interact through the shared metabolite chlorate.</title>
        <authorList>
            <person name="Barnum T.P."/>
            <person name="Cheng Y."/>
            <person name="Hill K.A."/>
            <person name="Lucas L.N."/>
            <person name="Carlson H.K."/>
            <person name="Coates J.D."/>
        </authorList>
    </citation>
    <scope>NUCLEOTIDE SEQUENCE [LARGE SCALE GENOMIC DNA]</scope>
    <source>
        <strain evidence="2">UCB</strain>
    </source>
</reference>
<evidence type="ECO:0000259" key="1">
    <source>
        <dbReference type="Pfam" id="PF11726"/>
    </source>
</evidence>
<evidence type="ECO:0000313" key="3">
    <source>
        <dbReference type="Proteomes" id="UP000319142"/>
    </source>
</evidence>
<dbReference type="AlphaFoldDB" id="A0A558B3J0"/>
<name>A0A558B3J0_9GAMM</name>
<protein>
    <submittedName>
        <fullName evidence="2">Inovirus Gp2 family protein</fullName>
    </submittedName>
</protein>
<gene>
    <name evidence="2" type="ORF">FHK81_15665</name>
</gene>